<accession>A0A0R1GW31</accession>
<feature type="transmembrane region" description="Helical" evidence="1">
    <location>
        <begin position="12"/>
        <end position="34"/>
    </location>
</feature>
<feature type="domain" description="PepSY" evidence="2">
    <location>
        <begin position="103"/>
        <end position="159"/>
    </location>
</feature>
<gene>
    <name evidence="3" type="ORF">FC62_GL000193</name>
</gene>
<dbReference type="AlphaFoldDB" id="A0A0R1GW31"/>
<keyword evidence="1" id="KW-0472">Membrane</keyword>
<evidence type="ECO:0000256" key="1">
    <source>
        <dbReference type="SAM" id="Phobius"/>
    </source>
</evidence>
<protein>
    <recommendedName>
        <fullName evidence="2">PepSY domain-containing protein</fullName>
    </recommendedName>
</protein>
<proteinExistence type="predicted"/>
<dbReference type="Proteomes" id="UP000050909">
    <property type="component" value="Unassembled WGS sequence"/>
</dbReference>
<keyword evidence="1" id="KW-0812">Transmembrane</keyword>
<reference evidence="3 4" key="1">
    <citation type="journal article" date="2015" name="Genome Announc.">
        <title>Expanding the biotechnology potential of lactobacilli through comparative genomics of 213 strains and associated genera.</title>
        <authorList>
            <person name="Sun Z."/>
            <person name="Harris H.M."/>
            <person name="McCann A."/>
            <person name="Guo C."/>
            <person name="Argimon S."/>
            <person name="Zhang W."/>
            <person name="Yang X."/>
            <person name="Jeffery I.B."/>
            <person name="Cooney J.C."/>
            <person name="Kagawa T.F."/>
            <person name="Liu W."/>
            <person name="Song Y."/>
            <person name="Salvetti E."/>
            <person name="Wrobel A."/>
            <person name="Rasinkangas P."/>
            <person name="Parkhill J."/>
            <person name="Rea M.C."/>
            <person name="O'Sullivan O."/>
            <person name="Ritari J."/>
            <person name="Douillard F.P."/>
            <person name="Paul Ross R."/>
            <person name="Yang R."/>
            <person name="Briner A.E."/>
            <person name="Felis G.E."/>
            <person name="de Vos W.M."/>
            <person name="Barrangou R."/>
            <person name="Klaenhammer T.R."/>
            <person name="Caufield P.W."/>
            <person name="Cui Y."/>
            <person name="Zhang H."/>
            <person name="O'Toole P.W."/>
        </authorList>
    </citation>
    <scope>NUCLEOTIDE SEQUENCE [LARGE SCALE GENOMIC DNA]</scope>
    <source>
        <strain evidence="3 4">DSM 20534</strain>
    </source>
</reference>
<dbReference type="Gene3D" id="3.10.450.40">
    <property type="match status" value="1"/>
</dbReference>
<dbReference type="Pfam" id="PF03413">
    <property type="entry name" value="PepSY"/>
    <property type="match status" value="1"/>
</dbReference>
<dbReference type="InterPro" id="IPR046350">
    <property type="entry name" value="Cystatin_sf"/>
</dbReference>
<dbReference type="EMBL" id="AZCV01000001">
    <property type="protein sequence ID" value="KRK38507.1"/>
    <property type="molecule type" value="Genomic_DNA"/>
</dbReference>
<evidence type="ECO:0000313" key="4">
    <source>
        <dbReference type="Proteomes" id="UP000050909"/>
    </source>
</evidence>
<dbReference type="InterPro" id="IPR025711">
    <property type="entry name" value="PepSY"/>
</dbReference>
<dbReference type="PATRIC" id="fig|1423722.3.peg.197"/>
<organism evidence="3 4">
    <name type="scientific">Amylolactobacillus amylotrophicus DSM 20534</name>
    <dbReference type="NCBI Taxonomy" id="1423722"/>
    <lineage>
        <taxon>Bacteria</taxon>
        <taxon>Bacillati</taxon>
        <taxon>Bacillota</taxon>
        <taxon>Bacilli</taxon>
        <taxon>Lactobacillales</taxon>
        <taxon>Lactobacillaceae</taxon>
        <taxon>Amylolactobacillus</taxon>
    </lineage>
</organism>
<keyword evidence="1" id="KW-1133">Transmembrane helix</keyword>
<evidence type="ECO:0000259" key="2">
    <source>
        <dbReference type="Pfam" id="PF03413"/>
    </source>
</evidence>
<evidence type="ECO:0000313" key="3">
    <source>
        <dbReference type="EMBL" id="KRK38507.1"/>
    </source>
</evidence>
<name>A0A0R1GW31_9LACO</name>
<comment type="caution">
    <text evidence="3">The sequence shown here is derived from an EMBL/GenBank/DDBJ whole genome shotgun (WGS) entry which is preliminary data.</text>
</comment>
<dbReference type="SUPFAM" id="SSF54403">
    <property type="entry name" value="Cystatin/monellin"/>
    <property type="match status" value="1"/>
</dbReference>
<sequence>MKNKRTNWKKIFAIVATTLLLVFCAILIVLKLAIDPRSNSEEQVRTIALRKTPIKTVAEYYHLNRSVRSVSLAGQDSKKKNYYFIYLPKSKKAYLYDTKNGQSKKKILKIFRENHPNRIVKDINLGWYQKHAVWEVHYTKNNGKVGFVLYNFKNGEELSYIDNL</sequence>
<keyword evidence="4" id="KW-1185">Reference proteome</keyword>